<feature type="region of interest" description="Disordered" evidence="1">
    <location>
        <begin position="61"/>
        <end position="90"/>
    </location>
</feature>
<dbReference type="PANTHER" id="PTHR30273">
    <property type="entry name" value="PERIPLASMIC SIGNAL SENSOR AND SIGMA FACTOR ACTIVATOR FECR-RELATED"/>
    <property type="match status" value="1"/>
</dbReference>
<comment type="caution">
    <text evidence="4">The sequence shown here is derived from an EMBL/GenBank/DDBJ whole genome shotgun (WGS) entry which is preliminary data.</text>
</comment>
<organism evidence="4 5">
    <name type="scientific">Dyadobacter linearis</name>
    <dbReference type="NCBI Taxonomy" id="2823330"/>
    <lineage>
        <taxon>Bacteria</taxon>
        <taxon>Pseudomonadati</taxon>
        <taxon>Bacteroidota</taxon>
        <taxon>Cytophagia</taxon>
        <taxon>Cytophagales</taxon>
        <taxon>Spirosomataceae</taxon>
        <taxon>Dyadobacter</taxon>
    </lineage>
</organism>
<evidence type="ECO:0008006" key="6">
    <source>
        <dbReference type="Google" id="ProtNLM"/>
    </source>
</evidence>
<evidence type="ECO:0000256" key="1">
    <source>
        <dbReference type="SAM" id="MobiDB-lite"/>
    </source>
</evidence>
<dbReference type="InterPro" id="IPR032508">
    <property type="entry name" value="FecR_C"/>
</dbReference>
<proteinExistence type="predicted"/>
<evidence type="ECO:0000259" key="3">
    <source>
        <dbReference type="Pfam" id="PF16344"/>
    </source>
</evidence>
<evidence type="ECO:0000313" key="4">
    <source>
        <dbReference type="EMBL" id="CAG5069053.1"/>
    </source>
</evidence>
<name>A0ABM8UNG5_9BACT</name>
<protein>
    <recommendedName>
        <fullName evidence="6">FecR family protein</fullName>
    </recommendedName>
</protein>
<dbReference type="PANTHER" id="PTHR30273:SF2">
    <property type="entry name" value="PROTEIN FECR"/>
    <property type="match status" value="1"/>
</dbReference>
<dbReference type="EMBL" id="CAJRAU010000002">
    <property type="protein sequence ID" value="CAG5069053.1"/>
    <property type="molecule type" value="Genomic_DNA"/>
</dbReference>
<sequence>MLFSMETSSSRLALLFSRYYSGLATDPETNELMHLIRMSENDETLAALIRNAWESLHPDEKEFSEEESGKMLHSILQTAENQREEEEEQEKVRPMRWLRYAAASLLIIAGFSLYWLKNRPEKVPEVSVTGRQVTDIPPGGNRAMLSLSDGRQIPLDSAANGLLGSHGAASFTKTGDGKLRVAVSENLQETNNQSNRLSTPKGGQYQVTLHDGSKVWLNASSSIRFPTVFANNNRTVEISGEAYFEVTKDRKRPFRVRFGTSEVEVLGTSFNIMAYRDESASKTTLVEGSVKLRNKKGSKKLTPGQQATISANGAIQTAAVDIDREIAWKNGLFYFKDSGIQEIMRQAARWYDIDVNYEGKIPKRQFTGKVSRNVNISELLNMLRYAGVNARVEQNKVVVKM</sequence>
<dbReference type="Gene3D" id="3.55.50.30">
    <property type="match status" value="1"/>
</dbReference>
<accession>A0ABM8UNG5</accession>
<dbReference type="Pfam" id="PF04773">
    <property type="entry name" value="FecR"/>
    <property type="match status" value="1"/>
</dbReference>
<dbReference type="InterPro" id="IPR012373">
    <property type="entry name" value="Ferrdict_sens_TM"/>
</dbReference>
<keyword evidence="5" id="KW-1185">Reference proteome</keyword>
<feature type="domain" description="FecR protein" evidence="2">
    <location>
        <begin position="196"/>
        <end position="291"/>
    </location>
</feature>
<dbReference type="Pfam" id="PF16344">
    <property type="entry name" value="FecR_C"/>
    <property type="match status" value="1"/>
</dbReference>
<dbReference type="Gene3D" id="2.60.120.1440">
    <property type="match status" value="1"/>
</dbReference>
<dbReference type="InterPro" id="IPR006860">
    <property type="entry name" value="FecR"/>
</dbReference>
<feature type="domain" description="Protein FecR C-terminal" evidence="3">
    <location>
        <begin position="333"/>
        <end position="399"/>
    </location>
</feature>
<gene>
    <name evidence="4" type="ORF">DYBT9623_01787</name>
</gene>
<evidence type="ECO:0000313" key="5">
    <source>
        <dbReference type="Proteomes" id="UP000679725"/>
    </source>
</evidence>
<reference evidence="4 5" key="1">
    <citation type="submission" date="2021-04" db="EMBL/GenBank/DDBJ databases">
        <authorList>
            <person name="Rodrigo-Torres L."/>
            <person name="Arahal R. D."/>
            <person name="Lucena T."/>
        </authorList>
    </citation>
    <scope>NUCLEOTIDE SEQUENCE [LARGE SCALE GENOMIC DNA]</scope>
    <source>
        <strain evidence="4 5">CECT 9623</strain>
    </source>
</reference>
<evidence type="ECO:0000259" key="2">
    <source>
        <dbReference type="Pfam" id="PF04773"/>
    </source>
</evidence>
<dbReference type="Proteomes" id="UP000679725">
    <property type="component" value="Unassembled WGS sequence"/>
</dbReference>